<feature type="transmembrane region" description="Helical" evidence="6">
    <location>
        <begin position="14"/>
        <end position="35"/>
    </location>
</feature>
<feature type="transmembrane region" description="Helical" evidence="6">
    <location>
        <begin position="247"/>
        <end position="267"/>
    </location>
</feature>
<evidence type="ECO:0000256" key="6">
    <source>
        <dbReference type="SAM" id="Phobius"/>
    </source>
</evidence>
<keyword evidence="9" id="KW-1185">Reference proteome</keyword>
<feature type="transmembrane region" description="Helical" evidence="6">
    <location>
        <begin position="191"/>
        <end position="211"/>
    </location>
</feature>
<evidence type="ECO:0000256" key="5">
    <source>
        <dbReference type="ARBA" id="ARBA00023136"/>
    </source>
</evidence>
<evidence type="ECO:0000256" key="4">
    <source>
        <dbReference type="ARBA" id="ARBA00022989"/>
    </source>
</evidence>
<keyword evidence="5 6" id="KW-0472">Membrane</keyword>
<keyword evidence="3 6" id="KW-0812">Transmembrane</keyword>
<evidence type="ECO:0000313" key="8">
    <source>
        <dbReference type="EMBL" id="MFC3000050.1"/>
    </source>
</evidence>
<comment type="caution">
    <text evidence="8">The sequence shown here is derived from an EMBL/GenBank/DDBJ whole genome shotgun (WGS) entry which is preliminary data.</text>
</comment>
<dbReference type="PANTHER" id="PTHR22911">
    <property type="entry name" value="ACYL-MALONYL CONDENSING ENZYME-RELATED"/>
    <property type="match status" value="1"/>
</dbReference>
<accession>A0ABV7BQV0</accession>
<comment type="similarity">
    <text evidence="2">Belongs to the drug/metabolite transporter (DMT) superfamily. 10 TMS drug/metabolite exporter (DME) (TC 2.A.7.3) family.</text>
</comment>
<evidence type="ECO:0000256" key="1">
    <source>
        <dbReference type="ARBA" id="ARBA00004141"/>
    </source>
</evidence>
<evidence type="ECO:0000256" key="3">
    <source>
        <dbReference type="ARBA" id="ARBA00022692"/>
    </source>
</evidence>
<evidence type="ECO:0000313" key="9">
    <source>
        <dbReference type="Proteomes" id="UP001595420"/>
    </source>
</evidence>
<dbReference type="EMBL" id="JBHRSB010000002">
    <property type="protein sequence ID" value="MFC3000050.1"/>
    <property type="molecule type" value="Genomic_DNA"/>
</dbReference>
<evidence type="ECO:0000259" key="7">
    <source>
        <dbReference type="Pfam" id="PF00892"/>
    </source>
</evidence>
<dbReference type="SUPFAM" id="SSF103481">
    <property type="entry name" value="Multidrug resistance efflux transporter EmrE"/>
    <property type="match status" value="2"/>
</dbReference>
<evidence type="ECO:0000256" key="2">
    <source>
        <dbReference type="ARBA" id="ARBA00009853"/>
    </source>
</evidence>
<sequence>MPRAAPLPPEGRRLLAGMGLMLACCLVFAVMGACFRAAMQEGLPVPLVPFARGVFTTLVMLPWLLRHGTAALATRRPGAHVARCAAGSCSFILSMFALLWLPLADAVAILHAKPLWALPLAFLLLGERVGWDRAIAAAVGFAGVLVIIGPDGGLAWPPSAGTLAALAGGASGAMVLVAVKNLSSTEPPARVVAWYAICSVVIWGPVSAFVWQTPTLAALLLLMAGSACAILGDFLASWAARRTPVGLLAPIEYVQIPAAAIIGLVAFGEAPGWSLLWGTLIMVAATLYLAQRSQHGG</sequence>
<feature type="domain" description="EamA" evidence="7">
    <location>
        <begin position="161"/>
        <end position="288"/>
    </location>
</feature>
<organism evidence="8 9">
    <name type="scientific">Falsiroseomonas tokyonensis</name>
    <dbReference type="NCBI Taxonomy" id="430521"/>
    <lineage>
        <taxon>Bacteria</taxon>
        <taxon>Pseudomonadati</taxon>
        <taxon>Pseudomonadota</taxon>
        <taxon>Alphaproteobacteria</taxon>
        <taxon>Acetobacterales</taxon>
        <taxon>Roseomonadaceae</taxon>
        <taxon>Falsiroseomonas</taxon>
    </lineage>
</organism>
<dbReference type="PANTHER" id="PTHR22911:SF6">
    <property type="entry name" value="SOLUTE CARRIER FAMILY 35 MEMBER G1"/>
    <property type="match status" value="1"/>
</dbReference>
<dbReference type="Pfam" id="PF00892">
    <property type="entry name" value="EamA"/>
    <property type="match status" value="2"/>
</dbReference>
<feature type="transmembrane region" description="Helical" evidence="6">
    <location>
        <begin position="217"/>
        <end position="240"/>
    </location>
</feature>
<proteinExistence type="inferred from homology"/>
<feature type="transmembrane region" description="Helical" evidence="6">
    <location>
        <begin position="47"/>
        <end position="65"/>
    </location>
</feature>
<feature type="transmembrane region" description="Helical" evidence="6">
    <location>
        <begin position="273"/>
        <end position="290"/>
    </location>
</feature>
<feature type="transmembrane region" description="Helical" evidence="6">
    <location>
        <begin position="131"/>
        <end position="148"/>
    </location>
</feature>
<dbReference type="InterPro" id="IPR037185">
    <property type="entry name" value="EmrE-like"/>
</dbReference>
<keyword evidence="4 6" id="KW-1133">Transmembrane helix</keyword>
<dbReference type="Proteomes" id="UP001595420">
    <property type="component" value="Unassembled WGS sequence"/>
</dbReference>
<comment type="subcellular location">
    <subcellularLocation>
        <location evidence="1">Membrane</location>
        <topology evidence="1">Multi-pass membrane protein</topology>
    </subcellularLocation>
</comment>
<dbReference type="PROSITE" id="PS51257">
    <property type="entry name" value="PROKAR_LIPOPROTEIN"/>
    <property type="match status" value="1"/>
</dbReference>
<reference evidence="9" key="1">
    <citation type="journal article" date="2019" name="Int. J. Syst. Evol. Microbiol.">
        <title>The Global Catalogue of Microorganisms (GCM) 10K type strain sequencing project: providing services to taxonomists for standard genome sequencing and annotation.</title>
        <authorList>
            <consortium name="The Broad Institute Genomics Platform"/>
            <consortium name="The Broad Institute Genome Sequencing Center for Infectious Disease"/>
            <person name="Wu L."/>
            <person name="Ma J."/>
        </authorList>
    </citation>
    <scope>NUCLEOTIDE SEQUENCE [LARGE SCALE GENOMIC DNA]</scope>
    <source>
        <strain evidence="9">CGMCC 1.16855</strain>
    </source>
</reference>
<feature type="domain" description="EamA" evidence="7">
    <location>
        <begin position="16"/>
        <end position="148"/>
    </location>
</feature>
<feature type="transmembrane region" description="Helical" evidence="6">
    <location>
        <begin position="85"/>
        <end position="110"/>
    </location>
</feature>
<dbReference type="InterPro" id="IPR000620">
    <property type="entry name" value="EamA_dom"/>
</dbReference>
<gene>
    <name evidence="8" type="ORF">ACFOD3_09100</name>
</gene>
<name>A0ABV7BQV0_9PROT</name>
<feature type="transmembrane region" description="Helical" evidence="6">
    <location>
        <begin position="160"/>
        <end position="179"/>
    </location>
</feature>
<protein>
    <submittedName>
        <fullName evidence="8">DMT family transporter</fullName>
    </submittedName>
</protein>